<dbReference type="SMART" id="SM00327">
    <property type="entry name" value="VWA"/>
    <property type="match status" value="1"/>
</dbReference>
<evidence type="ECO:0000313" key="3">
    <source>
        <dbReference type="EMBL" id="GIO26719.1"/>
    </source>
</evidence>
<dbReference type="InterPro" id="IPR002881">
    <property type="entry name" value="DUF58"/>
</dbReference>
<keyword evidence="4" id="KW-1185">Reference proteome</keyword>
<dbReference type="RefSeq" id="WP_212920232.1">
    <property type="nucleotide sequence ID" value="NZ_BORP01000002.1"/>
</dbReference>
<feature type="transmembrane region" description="Helical" evidence="1">
    <location>
        <begin position="25"/>
        <end position="44"/>
    </location>
</feature>
<dbReference type="InterPro" id="IPR002035">
    <property type="entry name" value="VWF_A"/>
</dbReference>
<name>A0A919X6L9_9BACI</name>
<dbReference type="PANTHER" id="PTHR33608">
    <property type="entry name" value="BLL2464 PROTEIN"/>
    <property type="match status" value="1"/>
</dbReference>
<dbReference type="Proteomes" id="UP000676917">
    <property type="component" value="Unassembled WGS sequence"/>
</dbReference>
<organism evidence="3 4">
    <name type="scientific">Ornithinibacillus bavariensis</name>
    <dbReference type="NCBI Taxonomy" id="545502"/>
    <lineage>
        <taxon>Bacteria</taxon>
        <taxon>Bacillati</taxon>
        <taxon>Bacillota</taxon>
        <taxon>Bacilli</taxon>
        <taxon>Bacillales</taxon>
        <taxon>Bacillaceae</taxon>
        <taxon>Ornithinibacillus</taxon>
    </lineage>
</organism>
<comment type="caution">
    <text evidence="3">The sequence shown here is derived from an EMBL/GenBank/DDBJ whole genome shotgun (WGS) entry which is preliminary data.</text>
</comment>
<reference evidence="3" key="1">
    <citation type="submission" date="2021-03" db="EMBL/GenBank/DDBJ databases">
        <title>Antimicrobial resistance genes in bacteria isolated from Japanese honey, and their potential for conferring macrolide and lincosamide resistance in the American foulbrood pathogen Paenibacillus larvae.</title>
        <authorList>
            <person name="Okamoto M."/>
            <person name="Kumagai M."/>
            <person name="Kanamori H."/>
            <person name="Takamatsu D."/>
        </authorList>
    </citation>
    <scope>NUCLEOTIDE SEQUENCE</scope>
    <source>
        <strain evidence="3">J43TS3</strain>
    </source>
</reference>
<sequence>MTKLLKSLSARFLFLDRGIVPTKRLLIGYISISICITLFTFIGFSWLQIFMINGLILLASLLDLRSIPKRSDIQVTRSIPANLERGLNYIVNLQVQNNSNLSCHIQLIDGMPQSFISNFPIEGVVPGRGTVELTYPIIAPVRGKYLLEKMFIRYQSSLGLWQKQMAVQVSDAIRVIPDLSETKRYLEDAQHFLMHEGMKIRKQKSGVGEFAQIRNYVVGDDPRKINWRQTAKLQTVMTNQYEPEHGKHVMILIDCGRTMGAELRHTNRLEKAIEASLTVAAAALGNGDYVGIIAFSKEVTVFVPPDKGMAQLQKILDAVYDIKVDAAESNYLQAMNYLQTVQKKRGLILLFSDIQAFLQEEQTLFYFEGIKRRHMFMLVTIKDELLVNRARQDPTSLNRAMVKGIAQEQIMHRKRQKTKWEKQGFILVEAKEDRLATAAVSHYIHIMNQGLL</sequence>
<dbReference type="Pfam" id="PF01882">
    <property type="entry name" value="DUF58"/>
    <property type="match status" value="1"/>
</dbReference>
<dbReference type="SUPFAM" id="SSF53300">
    <property type="entry name" value="vWA-like"/>
    <property type="match status" value="1"/>
</dbReference>
<accession>A0A919X6L9</accession>
<feature type="domain" description="VWFA" evidence="2">
    <location>
        <begin position="246"/>
        <end position="410"/>
    </location>
</feature>
<proteinExistence type="predicted"/>
<evidence type="ECO:0000313" key="4">
    <source>
        <dbReference type="Proteomes" id="UP000676917"/>
    </source>
</evidence>
<evidence type="ECO:0000259" key="2">
    <source>
        <dbReference type="SMART" id="SM00327"/>
    </source>
</evidence>
<protein>
    <recommendedName>
        <fullName evidence="2">VWFA domain-containing protein</fullName>
    </recommendedName>
</protein>
<keyword evidence="1" id="KW-0812">Transmembrane</keyword>
<dbReference type="EMBL" id="BORP01000002">
    <property type="protein sequence ID" value="GIO26719.1"/>
    <property type="molecule type" value="Genomic_DNA"/>
</dbReference>
<dbReference type="Gene3D" id="3.40.50.410">
    <property type="entry name" value="von Willebrand factor, type A domain"/>
    <property type="match status" value="1"/>
</dbReference>
<keyword evidence="1" id="KW-1133">Transmembrane helix</keyword>
<keyword evidence="1" id="KW-0472">Membrane</keyword>
<evidence type="ECO:0000256" key="1">
    <source>
        <dbReference type="SAM" id="Phobius"/>
    </source>
</evidence>
<dbReference type="CDD" id="cd00198">
    <property type="entry name" value="vWFA"/>
    <property type="match status" value="1"/>
</dbReference>
<dbReference type="PANTHER" id="PTHR33608:SF3">
    <property type="entry name" value="SLR2013 PROTEIN"/>
    <property type="match status" value="1"/>
</dbReference>
<dbReference type="InterPro" id="IPR036465">
    <property type="entry name" value="vWFA_dom_sf"/>
</dbReference>
<gene>
    <name evidence="3" type="ORF">J43TS3_13300</name>
</gene>
<dbReference type="AlphaFoldDB" id="A0A919X6L9"/>